<dbReference type="Pfam" id="PF04969">
    <property type="entry name" value="CS"/>
    <property type="match status" value="1"/>
</dbReference>
<comment type="catalytic activity">
    <reaction evidence="7">
        <text>ATP + H2O = ADP + phosphate + H(+)</text>
        <dbReference type="Rhea" id="RHEA:13065"/>
        <dbReference type="ChEBI" id="CHEBI:15377"/>
        <dbReference type="ChEBI" id="CHEBI:15378"/>
        <dbReference type="ChEBI" id="CHEBI:30616"/>
        <dbReference type="ChEBI" id="CHEBI:43474"/>
        <dbReference type="ChEBI" id="CHEBI:456216"/>
        <dbReference type="EC" id="3.6.4.13"/>
    </reaction>
</comment>
<evidence type="ECO:0000256" key="4">
    <source>
        <dbReference type="ARBA" id="ARBA00022801"/>
    </source>
</evidence>
<keyword evidence="6" id="KW-0067">ATP-binding</keyword>
<dbReference type="PANTHER" id="PTHR22655:SF2">
    <property type="entry name" value="ATP-DEPENDENT RNA HELICASE TDRD12-RELATED"/>
    <property type="match status" value="1"/>
</dbReference>
<dbReference type="EMBL" id="QOIP01000004">
    <property type="protein sequence ID" value="RLU23878.1"/>
    <property type="molecule type" value="Genomic_DNA"/>
</dbReference>
<keyword evidence="3" id="KW-0547">Nucleotide-binding</keyword>
<dbReference type="EMBL" id="KK107020">
    <property type="protein sequence ID" value="EZA62416.1"/>
    <property type="molecule type" value="Genomic_DNA"/>
</dbReference>
<evidence type="ECO:0000256" key="5">
    <source>
        <dbReference type="ARBA" id="ARBA00022806"/>
    </source>
</evidence>
<dbReference type="GO" id="GO:0003724">
    <property type="term" value="F:RNA helicase activity"/>
    <property type="evidence" value="ECO:0007669"/>
    <property type="project" value="UniProtKB-EC"/>
</dbReference>
<keyword evidence="11" id="KW-1185">Reference proteome</keyword>
<dbReference type="OrthoDB" id="249932at2759"/>
<feature type="domain" description="CS" evidence="8">
    <location>
        <begin position="10"/>
        <end position="97"/>
    </location>
</feature>
<dbReference type="GO" id="GO:0042078">
    <property type="term" value="P:germ-line stem cell division"/>
    <property type="evidence" value="ECO:0007669"/>
    <property type="project" value="TreeGrafter"/>
</dbReference>
<dbReference type="PANTHER" id="PTHR22655">
    <property type="entry name" value="ATP-DEPENDENT RNA HELICASE TDRD12-RELATED"/>
    <property type="match status" value="1"/>
</dbReference>
<evidence type="ECO:0000313" key="11">
    <source>
        <dbReference type="Proteomes" id="UP000053097"/>
    </source>
</evidence>
<dbReference type="CDD" id="cd06463">
    <property type="entry name" value="p23_like"/>
    <property type="match status" value="1"/>
</dbReference>
<dbReference type="SUPFAM" id="SSF49764">
    <property type="entry name" value="HSP20-like chaperones"/>
    <property type="match status" value="1"/>
</dbReference>
<dbReference type="InterPro" id="IPR008978">
    <property type="entry name" value="HSP20-like_chaperone"/>
</dbReference>
<gene>
    <name evidence="10" type="ORF">DMN91_004086</name>
    <name evidence="9" type="ORF">X777_10046</name>
</gene>
<reference evidence="10" key="2">
    <citation type="journal article" date="2018" name="Genome Res.">
        <title>The genomic architecture and molecular evolution of ant odorant receptors.</title>
        <authorList>
            <person name="McKenzie S.K."/>
            <person name="Kronauer D.J.C."/>
        </authorList>
    </citation>
    <scope>NUCLEOTIDE SEQUENCE [LARGE SCALE GENOMIC DNA]</scope>
    <source>
        <strain evidence="10">Clonal line C1</strain>
    </source>
</reference>
<evidence type="ECO:0000313" key="10">
    <source>
        <dbReference type="EMBL" id="RLU23878.1"/>
    </source>
</evidence>
<dbReference type="EC" id="3.6.4.13" evidence="1"/>
<evidence type="ECO:0000313" key="9">
    <source>
        <dbReference type="EMBL" id="EZA62416.1"/>
    </source>
</evidence>
<dbReference type="Proteomes" id="UP000279307">
    <property type="component" value="Chromosome 4"/>
</dbReference>
<dbReference type="OMA" id="LIKAHKW"/>
<dbReference type="GO" id="GO:0016787">
    <property type="term" value="F:hydrolase activity"/>
    <property type="evidence" value="ECO:0007669"/>
    <property type="project" value="UniProtKB-KW"/>
</dbReference>
<dbReference type="AlphaFoldDB" id="A0A026X313"/>
<evidence type="ECO:0000256" key="3">
    <source>
        <dbReference type="ARBA" id="ARBA00022741"/>
    </source>
</evidence>
<organism evidence="9 11">
    <name type="scientific">Ooceraea biroi</name>
    <name type="common">Clonal raider ant</name>
    <name type="synonym">Cerapachys biroi</name>
    <dbReference type="NCBI Taxonomy" id="2015173"/>
    <lineage>
        <taxon>Eukaryota</taxon>
        <taxon>Metazoa</taxon>
        <taxon>Ecdysozoa</taxon>
        <taxon>Arthropoda</taxon>
        <taxon>Hexapoda</taxon>
        <taxon>Insecta</taxon>
        <taxon>Pterygota</taxon>
        <taxon>Neoptera</taxon>
        <taxon>Endopterygota</taxon>
        <taxon>Hymenoptera</taxon>
        <taxon>Apocrita</taxon>
        <taxon>Aculeata</taxon>
        <taxon>Formicoidea</taxon>
        <taxon>Formicidae</taxon>
        <taxon>Dorylinae</taxon>
        <taxon>Ooceraea</taxon>
    </lineage>
</organism>
<evidence type="ECO:0000256" key="7">
    <source>
        <dbReference type="ARBA" id="ARBA00047984"/>
    </source>
</evidence>
<accession>A0A026X313</accession>
<dbReference type="InterPro" id="IPR007052">
    <property type="entry name" value="CS_dom"/>
</dbReference>
<dbReference type="Gene3D" id="2.60.40.790">
    <property type="match status" value="1"/>
</dbReference>
<evidence type="ECO:0000256" key="6">
    <source>
        <dbReference type="ARBA" id="ARBA00022840"/>
    </source>
</evidence>
<keyword evidence="4" id="KW-0378">Hydrolase</keyword>
<evidence type="ECO:0000259" key="8">
    <source>
        <dbReference type="PROSITE" id="PS51203"/>
    </source>
</evidence>
<evidence type="ECO:0000256" key="2">
    <source>
        <dbReference type="ARBA" id="ARBA00022737"/>
    </source>
</evidence>
<reference evidence="9 11" key="1">
    <citation type="journal article" date="2014" name="Curr. Biol.">
        <title>The genome of the clonal raider ant Cerapachys biroi.</title>
        <authorList>
            <person name="Oxley P.R."/>
            <person name="Ji L."/>
            <person name="Fetter-Pruneda I."/>
            <person name="McKenzie S.K."/>
            <person name="Li C."/>
            <person name="Hu H."/>
            <person name="Zhang G."/>
            <person name="Kronauer D.J."/>
        </authorList>
    </citation>
    <scope>NUCLEOTIDE SEQUENCE [LARGE SCALE GENOMIC DNA]</scope>
</reference>
<dbReference type="PROSITE" id="PS51203">
    <property type="entry name" value="CS"/>
    <property type="match status" value="1"/>
</dbReference>
<name>A0A026X313_OOCBI</name>
<dbReference type="STRING" id="2015173.A0A026X313"/>
<protein>
    <recommendedName>
        <fullName evidence="1">RNA helicase</fullName>
        <ecNumber evidence="1">3.6.4.13</ecNumber>
    </recommendedName>
</protein>
<dbReference type="GO" id="GO:0005524">
    <property type="term" value="F:ATP binding"/>
    <property type="evidence" value="ECO:0007669"/>
    <property type="project" value="UniProtKB-KW"/>
</dbReference>
<sequence length="164" mass="19449">MSCPPLVSNYNTPRIQWYQTDLTVVISIQLIDVRDYYLRIEDDHLLFSTIKDNKKYYLILYLFGSVKAEKTVHKNIDREIKVYLTKTVKWYPWLRLTLSDEKNPLISYDVHHIYETQQSQEIFEDAGQSSKPKSNYRSMNIMPVVPSSDEEGFISEDDDDFFCE</sequence>
<keyword evidence="2" id="KW-0677">Repeat</keyword>
<proteinExistence type="predicted"/>
<keyword evidence="5" id="KW-0347">Helicase</keyword>
<dbReference type="Proteomes" id="UP000053097">
    <property type="component" value="Unassembled WGS sequence"/>
</dbReference>
<evidence type="ECO:0000256" key="1">
    <source>
        <dbReference type="ARBA" id="ARBA00012552"/>
    </source>
</evidence>
<reference evidence="10" key="3">
    <citation type="submission" date="2018-07" db="EMBL/GenBank/DDBJ databases">
        <authorList>
            <person name="Mckenzie S.K."/>
            <person name="Kronauer D.J.C."/>
        </authorList>
    </citation>
    <scope>NUCLEOTIDE SEQUENCE</scope>
    <source>
        <strain evidence="10">Clonal line C1</strain>
    </source>
</reference>